<reference evidence="2 3" key="1">
    <citation type="journal article" date="2016" name="Sci. Rep.">
        <title>Metabolic traits of an uncultured archaeal lineage -MSBL1- from brine pools of the Red Sea.</title>
        <authorList>
            <person name="Mwirichia R."/>
            <person name="Alam I."/>
            <person name="Rashid M."/>
            <person name="Vinu M."/>
            <person name="Ba-Alawi W."/>
            <person name="Anthony Kamau A."/>
            <person name="Kamanda Ngugi D."/>
            <person name="Goker M."/>
            <person name="Klenk H.P."/>
            <person name="Bajic V."/>
            <person name="Stingl U."/>
        </authorList>
    </citation>
    <scope>NUCLEOTIDE SEQUENCE [LARGE SCALE GENOMIC DNA]</scope>
    <source>
        <strain evidence="2">SCGC-AAA259I09</strain>
    </source>
</reference>
<organism evidence="2 3">
    <name type="scientific">candidate division MSBL1 archaeon SCGC-AAA259I09</name>
    <dbReference type="NCBI Taxonomy" id="1698267"/>
    <lineage>
        <taxon>Archaea</taxon>
        <taxon>Methanobacteriati</taxon>
        <taxon>Methanobacteriota</taxon>
        <taxon>candidate division MSBL1</taxon>
    </lineage>
</organism>
<dbReference type="EMBL" id="LHXR01000148">
    <property type="protein sequence ID" value="KXA95250.1"/>
    <property type="molecule type" value="Genomic_DNA"/>
</dbReference>
<proteinExistence type="predicted"/>
<feature type="region of interest" description="Disordered" evidence="1">
    <location>
        <begin position="1"/>
        <end position="37"/>
    </location>
</feature>
<feature type="compositionally biased region" description="Basic and acidic residues" evidence="1">
    <location>
        <begin position="9"/>
        <end position="27"/>
    </location>
</feature>
<name>A0A133UMB2_9EURY</name>
<evidence type="ECO:0000256" key="1">
    <source>
        <dbReference type="SAM" id="MobiDB-lite"/>
    </source>
</evidence>
<comment type="caution">
    <text evidence="2">The sequence shown here is derived from an EMBL/GenBank/DDBJ whole genome shotgun (WGS) entry which is preliminary data.</text>
</comment>
<protein>
    <submittedName>
        <fullName evidence="2">Uncharacterized protein</fullName>
    </submittedName>
</protein>
<sequence length="67" mass="7514">MMLAMSDSGKQKSEPVPKNKRVMDEKPINPPIPSRRFRKTEIGKIIFSFAGTQTQRRIPIEGGGELS</sequence>
<evidence type="ECO:0000313" key="2">
    <source>
        <dbReference type="EMBL" id="KXA95250.1"/>
    </source>
</evidence>
<evidence type="ECO:0000313" key="3">
    <source>
        <dbReference type="Proteomes" id="UP000070463"/>
    </source>
</evidence>
<dbReference type="AlphaFoldDB" id="A0A133UMB2"/>
<gene>
    <name evidence="2" type="ORF">AKJ37_06965</name>
</gene>
<keyword evidence="3" id="KW-1185">Reference proteome</keyword>
<accession>A0A133UMB2</accession>
<dbReference type="Proteomes" id="UP000070463">
    <property type="component" value="Unassembled WGS sequence"/>
</dbReference>